<evidence type="ECO:0000256" key="5">
    <source>
        <dbReference type="ARBA" id="ARBA00022842"/>
    </source>
</evidence>
<evidence type="ECO:0000256" key="6">
    <source>
        <dbReference type="HAMAP-Rule" id="MF_00265"/>
    </source>
</evidence>
<evidence type="ECO:0000313" key="9">
    <source>
        <dbReference type="Proteomes" id="UP001596298"/>
    </source>
</evidence>
<dbReference type="RefSeq" id="WP_382404573.1">
    <property type="nucleotide sequence ID" value="NZ_JBHSWH010000001.1"/>
</dbReference>
<dbReference type="InterPro" id="IPR044153">
    <property type="entry name" value="PIN_Pae0151-like"/>
</dbReference>
<organism evidence="8 9">
    <name type="scientific">Flexivirga alba</name>
    <dbReference type="NCBI Taxonomy" id="702742"/>
    <lineage>
        <taxon>Bacteria</taxon>
        <taxon>Bacillati</taxon>
        <taxon>Actinomycetota</taxon>
        <taxon>Actinomycetes</taxon>
        <taxon>Micrococcales</taxon>
        <taxon>Dermacoccaceae</taxon>
        <taxon>Flexivirga</taxon>
    </lineage>
</organism>
<protein>
    <recommendedName>
        <fullName evidence="6">Ribonuclease VapC</fullName>
        <shortName evidence="6">RNase VapC</shortName>
        <ecNumber evidence="6">3.1.-.-</ecNumber>
    </recommendedName>
    <alternativeName>
        <fullName evidence="6">Toxin VapC</fullName>
    </alternativeName>
</protein>
<keyword evidence="6" id="KW-0800">Toxin</keyword>
<feature type="binding site" evidence="6">
    <location>
        <position position="5"/>
    </location>
    <ligand>
        <name>Mg(2+)</name>
        <dbReference type="ChEBI" id="CHEBI:18420"/>
    </ligand>
</feature>
<feature type="domain" description="PIN" evidence="7">
    <location>
        <begin position="3"/>
        <end position="121"/>
    </location>
</feature>
<dbReference type="InterPro" id="IPR029060">
    <property type="entry name" value="PIN-like_dom_sf"/>
</dbReference>
<keyword evidence="1 6" id="KW-1277">Toxin-antitoxin system</keyword>
<dbReference type="Gene3D" id="3.40.50.1010">
    <property type="entry name" value="5'-nuclease"/>
    <property type="match status" value="1"/>
</dbReference>
<keyword evidence="9" id="KW-1185">Reference proteome</keyword>
<dbReference type="Proteomes" id="UP001596298">
    <property type="component" value="Unassembled WGS sequence"/>
</dbReference>
<dbReference type="Pfam" id="PF01850">
    <property type="entry name" value="PIN"/>
    <property type="match status" value="1"/>
</dbReference>
<gene>
    <name evidence="6" type="primary">vapC</name>
    <name evidence="8" type="ORF">ACFQDH_22415</name>
</gene>
<dbReference type="EMBL" id="JBHSWH010000001">
    <property type="protein sequence ID" value="MFC6707912.1"/>
    <property type="molecule type" value="Genomic_DNA"/>
</dbReference>
<sequence length="135" mass="14770">MTVVDASIVVRLLLALPEDASLRERIGRERLLHAPALIDAEVTSAIRGLVLSSKPGTSITPQRAAEMVLDFADLPVVRHPMLPIQPRALALRHNFTAYDAFYVGLAEALDMNLLTADRKFAGAPAAHHAQVETWR</sequence>
<evidence type="ECO:0000259" key="7">
    <source>
        <dbReference type="Pfam" id="PF01850"/>
    </source>
</evidence>
<dbReference type="PANTHER" id="PTHR35901:SF1">
    <property type="entry name" value="EXONUCLEASE VAPC9"/>
    <property type="match status" value="1"/>
</dbReference>
<name>A0ABW2AM57_9MICO</name>
<keyword evidence="2 6" id="KW-0540">Nuclease</keyword>
<dbReference type="InterPro" id="IPR051619">
    <property type="entry name" value="TypeII_TA_RNase_PINc/VapC"/>
</dbReference>
<comment type="similarity">
    <text evidence="6">Belongs to the PINc/VapC protein family.</text>
</comment>
<reference evidence="9" key="1">
    <citation type="journal article" date="2019" name="Int. J. Syst. Evol. Microbiol.">
        <title>The Global Catalogue of Microorganisms (GCM) 10K type strain sequencing project: providing services to taxonomists for standard genome sequencing and annotation.</title>
        <authorList>
            <consortium name="The Broad Institute Genomics Platform"/>
            <consortium name="The Broad Institute Genome Sequencing Center for Infectious Disease"/>
            <person name="Wu L."/>
            <person name="Ma J."/>
        </authorList>
    </citation>
    <scope>NUCLEOTIDE SEQUENCE [LARGE SCALE GENOMIC DNA]</scope>
    <source>
        <strain evidence="9">CCUG 58127</strain>
    </source>
</reference>
<dbReference type="InterPro" id="IPR002716">
    <property type="entry name" value="PIN_dom"/>
</dbReference>
<dbReference type="HAMAP" id="MF_00265">
    <property type="entry name" value="VapC_Nob1"/>
    <property type="match status" value="1"/>
</dbReference>
<comment type="function">
    <text evidence="6">Toxic component of a toxin-antitoxin (TA) system. An RNase.</text>
</comment>
<accession>A0ABW2AM57</accession>
<evidence type="ECO:0000313" key="8">
    <source>
        <dbReference type="EMBL" id="MFC6707912.1"/>
    </source>
</evidence>
<keyword evidence="4 6" id="KW-0378">Hydrolase</keyword>
<dbReference type="InterPro" id="IPR022907">
    <property type="entry name" value="VapC_family"/>
</dbReference>
<dbReference type="SUPFAM" id="SSF88723">
    <property type="entry name" value="PIN domain-like"/>
    <property type="match status" value="1"/>
</dbReference>
<keyword evidence="5 6" id="KW-0460">Magnesium</keyword>
<dbReference type="PANTHER" id="PTHR35901">
    <property type="entry name" value="RIBONUCLEASE VAPC3"/>
    <property type="match status" value="1"/>
</dbReference>
<comment type="cofactor">
    <cofactor evidence="6">
        <name>Mg(2+)</name>
        <dbReference type="ChEBI" id="CHEBI:18420"/>
    </cofactor>
</comment>
<evidence type="ECO:0000256" key="4">
    <source>
        <dbReference type="ARBA" id="ARBA00022801"/>
    </source>
</evidence>
<dbReference type="CDD" id="cd09873">
    <property type="entry name" value="PIN_Pae0151-like"/>
    <property type="match status" value="1"/>
</dbReference>
<feature type="binding site" evidence="6">
    <location>
        <position position="99"/>
    </location>
    <ligand>
        <name>Mg(2+)</name>
        <dbReference type="ChEBI" id="CHEBI:18420"/>
    </ligand>
</feature>
<evidence type="ECO:0000256" key="3">
    <source>
        <dbReference type="ARBA" id="ARBA00022723"/>
    </source>
</evidence>
<comment type="caution">
    <text evidence="8">The sequence shown here is derived from an EMBL/GenBank/DDBJ whole genome shotgun (WGS) entry which is preliminary data.</text>
</comment>
<dbReference type="EC" id="3.1.-.-" evidence="6"/>
<evidence type="ECO:0000256" key="2">
    <source>
        <dbReference type="ARBA" id="ARBA00022722"/>
    </source>
</evidence>
<evidence type="ECO:0000256" key="1">
    <source>
        <dbReference type="ARBA" id="ARBA00022649"/>
    </source>
</evidence>
<keyword evidence="3 6" id="KW-0479">Metal-binding</keyword>
<proteinExistence type="inferred from homology"/>